<organism evidence="2 3">
    <name type="scientific">Elasticomyces elasticus</name>
    <dbReference type="NCBI Taxonomy" id="574655"/>
    <lineage>
        <taxon>Eukaryota</taxon>
        <taxon>Fungi</taxon>
        <taxon>Dikarya</taxon>
        <taxon>Ascomycota</taxon>
        <taxon>Pezizomycotina</taxon>
        <taxon>Dothideomycetes</taxon>
        <taxon>Dothideomycetidae</taxon>
        <taxon>Mycosphaerellales</taxon>
        <taxon>Teratosphaeriaceae</taxon>
        <taxon>Elasticomyces</taxon>
    </lineage>
</organism>
<comment type="caution">
    <text evidence="2">The sequence shown here is derived from an EMBL/GenBank/DDBJ whole genome shotgun (WGS) entry which is preliminary data.</text>
</comment>
<evidence type="ECO:0000313" key="2">
    <source>
        <dbReference type="EMBL" id="KAK5706796.1"/>
    </source>
</evidence>
<dbReference type="AlphaFoldDB" id="A0AAN8A589"/>
<gene>
    <name evidence="2" type="ORF">LTR97_001788</name>
</gene>
<dbReference type="EMBL" id="JAVRQU010000002">
    <property type="protein sequence ID" value="KAK5706796.1"/>
    <property type="molecule type" value="Genomic_DNA"/>
</dbReference>
<reference evidence="2" key="1">
    <citation type="submission" date="2023-08" db="EMBL/GenBank/DDBJ databases">
        <title>Black Yeasts Isolated from many extreme environments.</title>
        <authorList>
            <person name="Coleine C."/>
            <person name="Stajich J.E."/>
            <person name="Selbmann L."/>
        </authorList>
    </citation>
    <scope>NUCLEOTIDE SEQUENCE</scope>
    <source>
        <strain evidence="2">CCFEE 5810</strain>
    </source>
</reference>
<protein>
    <submittedName>
        <fullName evidence="2">Uncharacterized protein</fullName>
    </submittedName>
</protein>
<feature type="compositionally biased region" description="Basic residues" evidence="1">
    <location>
        <begin position="123"/>
        <end position="133"/>
    </location>
</feature>
<evidence type="ECO:0000256" key="1">
    <source>
        <dbReference type="SAM" id="MobiDB-lite"/>
    </source>
</evidence>
<feature type="compositionally biased region" description="Low complexity" evidence="1">
    <location>
        <begin position="58"/>
        <end position="96"/>
    </location>
</feature>
<sequence length="183" mass="19586">MPNQWSAEDYQKLLVYAIDAGTVKISALAELWVKEEGAKETVGAVTQRLQKLRKKKGLGTASSNGGTPRKTTNTPRKTATSTPGKKSASRASASGTKRGRRSMSDEDDDDEPTTHSGSESPSKRAKMERRSKTPKSYAAPESDDDEDLLANHGSTNESGADGVANGEVGDLDEDDDAFEPAFH</sequence>
<feature type="compositionally biased region" description="Acidic residues" evidence="1">
    <location>
        <begin position="169"/>
        <end position="183"/>
    </location>
</feature>
<evidence type="ECO:0000313" key="3">
    <source>
        <dbReference type="Proteomes" id="UP001310594"/>
    </source>
</evidence>
<proteinExistence type="predicted"/>
<feature type="region of interest" description="Disordered" evidence="1">
    <location>
        <begin position="36"/>
        <end position="183"/>
    </location>
</feature>
<dbReference type="Proteomes" id="UP001310594">
    <property type="component" value="Unassembled WGS sequence"/>
</dbReference>
<name>A0AAN8A589_9PEZI</name>
<accession>A0AAN8A589</accession>